<dbReference type="EMBL" id="JAQJAN010000024">
    <property type="protein sequence ID" value="KAJ5700936.1"/>
    <property type="molecule type" value="Genomic_DNA"/>
</dbReference>
<keyword evidence="2" id="KW-0472">Membrane</keyword>
<organism evidence="4 5">
    <name type="scientific">Penicillium malachiteum</name>
    <dbReference type="NCBI Taxonomy" id="1324776"/>
    <lineage>
        <taxon>Eukaryota</taxon>
        <taxon>Fungi</taxon>
        <taxon>Dikarya</taxon>
        <taxon>Ascomycota</taxon>
        <taxon>Pezizomycotina</taxon>
        <taxon>Eurotiomycetes</taxon>
        <taxon>Eurotiomycetidae</taxon>
        <taxon>Eurotiales</taxon>
        <taxon>Aspergillaceae</taxon>
        <taxon>Penicillium</taxon>
    </lineage>
</organism>
<comment type="caution">
    <text evidence="4">The sequence shown here is derived from an EMBL/GenBank/DDBJ whole genome shotgun (WGS) entry which is preliminary data.</text>
</comment>
<proteinExistence type="predicted"/>
<evidence type="ECO:0000256" key="1">
    <source>
        <dbReference type="SAM" id="MobiDB-lite"/>
    </source>
</evidence>
<evidence type="ECO:0000256" key="2">
    <source>
        <dbReference type="SAM" id="Phobius"/>
    </source>
</evidence>
<name>A0AAD6HA13_9EURO</name>
<evidence type="ECO:0000256" key="3">
    <source>
        <dbReference type="SAM" id="SignalP"/>
    </source>
</evidence>
<keyword evidence="5" id="KW-1185">Reference proteome</keyword>
<feature type="chain" id="PRO_5042144390" evidence="3">
    <location>
        <begin position="26"/>
        <end position="176"/>
    </location>
</feature>
<feature type="transmembrane region" description="Helical" evidence="2">
    <location>
        <begin position="91"/>
        <end position="116"/>
    </location>
</feature>
<gene>
    <name evidence="4" type="ORF">N7493_011982</name>
</gene>
<keyword evidence="2" id="KW-1133">Transmembrane helix</keyword>
<keyword evidence="3" id="KW-0732">Signal</keyword>
<sequence length="176" mass="18972">MVHTIKMYAILIAFLLCLSLGLGAASPAAETAVEGINDAITATMATTETVLAVFLARRGEASEPPDITEVPKLGNSTDTGSSGHHNGRARWTVWGLSLMLFFSCLAIVGCLACVLWPAIRLDYNCRAIIEGARNALNRCRRRRRPGPVAEAEPEVELDWLEGEVPTVPPPAYTARV</sequence>
<dbReference type="Proteomes" id="UP001215712">
    <property type="component" value="Unassembled WGS sequence"/>
</dbReference>
<feature type="compositionally biased region" description="Polar residues" evidence="1">
    <location>
        <begin position="74"/>
        <end position="84"/>
    </location>
</feature>
<feature type="signal peptide" evidence="3">
    <location>
        <begin position="1"/>
        <end position="25"/>
    </location>
</feature>
<evidence type="ECO:0000313" key="4">
    <source>
        <dbReference type="EMBL" id="KAJ5700936.1"/>
    </source>
</evidence>
<protein>
    <submittedName>
        <fullName evidence="4">Uncharacterized protein</fullName>
    </submittedName>
</protein>
<keyword evidence="2" id="KW-0812">Transmembrane</keyword>
<accession>A0AAD6HA13</accession>
<dbReference type="AlphaFoldDB" id="A0AAD6HA13"/>
<evidence type="ECO:0000313" key="5">
    <source>
        <dbReference type="Proteomes" id="UP001215712"/>
    </source>
</evidence>
<reference evidence="4" key="2">
    <citation type="submission" date="2023-01" db="EMBL/GenBank/DDBJ databases">
        <authorList>
            <person name="Petersen C."/>
        </authorList>
    </citation>
    <scope>NUCLEOTIDE SEQUENCE</scope>
    <source>
        <strain evidence="4">IBT 17514</strain>
    </source>
</reference>
<reference evidence="4" key="1">
    <citation type="journal article" date="2023" name="IMA Fungus">
        <title>Comparative genomic study of the Penicillium genus elucidates a diverse pangenome and 15 lateral gene transfer events.</title>
        <authorList>
            <person name="Petersen C."/>
            <person name="Sorensen T."/>
            <person name="Nielsen M.R."/>
            <person name="Sondergaard T.E."/>
            <person name="Sorensen J.L."/>
            <person name="Fitzpatrick D.A."/>
            <person name="Frisvad J.C."/>
            <person name="Nielsen K.L."/>
        </authorList>
    </citation>
    <scope>NUCLEOTIDE SEQUENCE</scope>
    <source>
        <strain evidence="4">IBT 17514</strain>
    </source>
</reference>
<feature type="region of interest" description="Disordered" evidence="1">
    <location>
        <begin position="63"/>
        <end position="84"/>
    </location>
</feature>